<dbReference type="GO" id="GO:0016020">
    <property type="term" value="C:membrane"/>
    <property type="evidence" value="ECO:0007669"/>
    <property type="project" value="UniProtKB-SubCell"/>
</dbReference>
<gene>
    <name evidence="7" type="ORF">C0Q70_12053</name>
</gene>
<evidence type="ECO:0000259" key="6">
    <source>
        <dbReference type="PROSITE" id="PS51412"/>
    </source>
</evidence>
<keyword evidence="3" id="KW-0964">Secreted</keyword>
<evidence type="ECO:0000256" key="2">
    <source>
        <dbReference type="ARBA" id="ARBA00004613"/>
    </source>
</evidence>
<dbReference type="Proteomes" id="UP000245119">
    <property type="component" value="Linkage Group LG7"/>
</dbReference>
<dbReference type="InterPro" id="IPR020864">
    <property type="entry name" value="MACPF"/>
</dbReference>
<dbReference type="GO" id="GO:0005576">
    <property type="term" value="C:extracellular region"/>
    <property type="evidence" value="ECO:0007669"/>
    <property type="project" value="UniProtKB-SubCell"/>
</dbReference>
<feature type="domain" description="MACPF" evidence="6">
    <location>
        <begin position="5"/>
        <end position="336"/>
    </location>
</feature>
<reference evidence="7 8" key="1">
    <citation type="submission" date="2018-04" db="EMBL/GenBank/DDBJ databases">
        <title>The genome of golden apple snail Pomacea canaliculata provides insight into stress tolerance and invasive adaptation.</title>
        <authorList>
            <person name="Liu C."/>
            <person name="Liu B."/>
            <person name="Ren Y."/>
            <person name="Zhang Y."/>
            <person name="Wang H."/>
            <person name="Li S."/>
            <person name="Jiang F."/>
            <person name="Yin L."/>
            <person name="Zhang G."/>
            <person name="Qian W."/>
            <person name="Fan W."/>
        </authorList>
    </citation>
    <scope>NUCLEOTIDE SEQUENCE [LARGE SCALE GENOMIC DNA]</scope>
    <source>
        <strain evidence="7">SZHN2017</strain>
        <tissue evidence="7">Muscle</tissue>
    </source>
</reference>
<dbReference type="PROSITE" id="PS00279">
    <property type="entry name" value="MACPF_1"/>
    <property type="match status" value="1"/>
</dbReference>
<comment type="subcellular location">
    <subcellularLocation>
        <location evidence="1">Membrane</location>
    </subcellularLocation>
    <subcellularLocation>
        <location evidence="2">Secreted</location>
    </subcellularLocation>
</comment>
<keyword evidence="5" id="KW-1015">Disulfide bond</keyword>
<dbReference type="PROSITE" id="PS51412">
    <property type="entry name" value="MACPF_2"/>
    <property type="match status" value="1"/>
</dbReference>
<dbReference type="Pfam" id="PF01823">
    <property type="entry name" value="MACPF"/>
    <property type="match status" value="1"/>
</dbReference>
<evidence type="ECO:0000256" key="5">
    <source>
        <dbReference type="ARBA" id="ARBA00023157"/>
    </source>
</evidence>
<dbReference type="InterPro" id="IPR020863">
    <property type="entry name" value="MACPF_CS"/>
</dbReference>
<organism evidence="7 8">
    <name type="scientific">Pomacea canaliculata</name>
    <name type="common">Golden apple snail</name>
    <dbReference type="NCBI Taxonomy" id="400727"/>
    <lineage>
        <taxon>Eukaryota</taxon>
        <taxon>Metazoa</taxon>
        <taxon>Spiralia</taxon>
        <taxon>Lophotrochozoa</taxon>
        <taxon>Mollusca</taxon>
        <taxon>Gastropoda</taxon>
        <taxon>Caenogastropoda</taxon>
        <taxon>Architaenioglossa</taxon>
        <taxon>Ampullarioidea</taxon>
        <taxon>Ampullariidae</taxon>
        <taxon>Pomacea</taxon>
    </lineage>
</organism>
<proteinExistence type="predicted"/>
<keyword evidence="8" id="KW-1185">Reference proteome</keyword>
<accession>A0A2T7P0G7</accession>
<dbReference type="EMBL" id="PZQS01000007">
    <property type="protein sequence ID" value="PVD26905.1"/>
    <property type="molecule type" value="Genomic_DNA"/>
</dbReference>
<comment type="caution">
    <text evidence="7">The sequence shown here is derived from an EMBL/GenBank/DDBJ whole genome shotgun (WGS) entry which is preliminary data.</text>
</comment>
<evidence type="ECO:0000256" key="4">
    <source>
        <dbReference type="ARBA" id="ARBA00023136"/>
    </source>
</evidence>
<protein>
    <recommendedName>
        <fullName evidence="6">MACPF domain-containing protein</fullName>
    </recommendedName>
</protein>
<name>A0A2T7P0G7_POMCA</name>
<dbReference type="AlphaFoldDB" id="A0A2T7P0G7"/>
<evidence type="ECO:0000313" key="8">
    <source>
        <dbReference type="Proteomes" id="UP000245119"/>
    </source>
</evidence>
<evidence type="ECO:0000256" key="1">
    <source>
        <dbReference type="ARBA" id="ARBA00004370"/>
    </source>
</evidence>
<evidence type="ECO:0000313" key="7">
    <source>
        <dbReference type="EMBL" id="PVD26905.1"/>
    </source>
</evidence>
<dbReference type="OrthoDB" id="5955810at2759"/>
<sequence>MSDQPRQECLSQRAKLACPGVDFALFGYNSLKGNPLRSGRDPGFTYPIFDASHVTTDCQNSASRGIVVLPDVSCVTSFKSEVVRTPYELTRLLAVTSRLDPGGDGWGALFAANEDFQKLSLELEQSVLVVSTATCSLYQVTHLQRRPPFHPMFLEWILRLNSTHDKDVYLEFVNTYGTHFVSRARLGASITLVHKMDNNVYWRQTEGHVTAAADYSAAALLGLSSTLTSAQQHAADESQPVNLTVTSARDCYKSCFEDNSCMAFTLHDNPVSGFTCTRYADSLLSLKQEMGINFYFFSSPLKSIVKSGQPVSLGDSTTTSDWYKVSCVTDAECPVENAMCFVDRCLCLPGFFFSTRDHTCSATRDNPCVQNLCPSLPVVIALFYCVLMNCYRQKQGEMCAHLDHDVNV</sequence>
<evidence type="ECO:0000256" key="3">
    <source>
        <dbReference type="ARBA" id="ARBA00022525"/>
    </source>
</evidence>
<keyword evidence="4" id="KW-0472">Membrane</keyword>